<dbReference type="FunFam" id="3.30.70.270:FF:000001">
    <property type="entry name" value="Diguanylate cyclase domain protein"/>
    <property type="match status" value="1"/>
</dbReference>
<dbReference type="NCBIfam" id="TIGR00254">
    <property type="entry name" value="GGDEF"/>
    <property type="match status" value="1"/>
</dbReference>
<feature type="transmembrane region" description="Helical" evidence="1">
    <location>
        <begin position="232"/>
        <end position="249"/>
    </location>
</feature>
<dbReference type="Pfam" id="PF00563">
    <property type="entry name" value="EAL"/>
    <property type="match status" value="1"/>
</dbReference>
<protein>
    <submittedName>
        <fullName evidence="4">Diguanylate cyclase (GGDEF)-like protein</fullName>
    </submittedName>
    <submittedName>
        <fullName evidence="5">EAL domain-containing protein</fullName>
    </submittedName>
</protein>
<dbReference type="PANTHER" id="PTHR44757:SF2">
    <property type="entry name" value="BIOFILM ARCHITECTURE MAINTENANCE PROTEIN MBAA"/>
    <property type="match status" value="1"/>
</dbReference>
<comment type="caution">
    <text evidence="5">The sequence shown here is derived from an EMBL/GenBank/DDBJ whole genome shotgun (WGS) entry which is preliminary data.</text>
</comment>
<feature type="transmembrane region" description="Helical" evidence="1">
    <location>
        <begin position="99"/>
        <end position="118"/>
    </location>
</feature>
<dbReference type="InterPro" id="IPR052155">
    <property type="entry name" value="Biofilm_reg_signaling"/>
</dbReference>
<dbReference type="Gene3D" id="3.30.70.270">
    <property type="match status" value="1"/>
</dbReference>
<dbReference type="InterPro" id="IPR043128">
    <property type="entry name" value="Rev_trsase/Diguanyl_cyclase"/>
</dbReference>
<dbReference type="SMART" id="SM00052">
    <property type="entry name" value="EAL"/>
    <property type="match status" value="1"/>
</dbReference>
<feature type="domain" description="EAL" evidence="2">
    <location>
        <begin position="500"/>
        <end position="750"/>
    </location>
</feature>
<dbReference type="InterPro" id="IPR029787">
    <property type="entry name" value="Nucleotide_cyclase"/>
</dbReference>
<dbReference type="PROSITE" id="PS50887">
    <property type="entry name" value="GGDEF"/>
    <property type="match status" value="1"/>
</dbReference>
<accession>A0A5C4XM70</accession>
<dbReference type="CDD" id="cd01949">
    <property type="entry name" value="GGDEF"/>
    <property type="match status" value="1"/>
</dbReference>
<evidence type="ECO:0000259" key="3">
    <source>
        <dbReference type="PROSITE" id="PS50887"/>
    </source>
</evidence>
<dbReference type="PROSITE" id="PS50883">
    <property type="entry name" value="EAL"/>
    <property type="match status" value="1"/>
</dbReference>
<evidence type="ECO:0000313" key="5">
    <source>
        <dbReference type="EMBL" id="TNM64397.1"/>
    </source>
</evidence>
<dbReference type="SUPFAM" id="SSF141868">
    <property type="entry name" value="EAL domain-like"/>
    <property type="match status" value="1"/>
</dbReference>
<dbReference type="InterPro" id="IPR000160">
    <property type="entry name" value="GGDEF_dom"/>
</dbReference>
<evidence type="ECO:0000313" key="7">
    <source>
        <dbReference type="Proteomes" id="UP000629870"/>
    </source>
</evidence>
<feature type="transmembrane region" description="Helical" evidence="1">
    <location>
        <begin position="37"/>
        <end position="56"/>
    </location>
</feature>
<feature type="transmembrane region" description="Helical" evidence="1">
    <location>
        <begin position="200"/>
        <end position="220"/>
    </location>
</feature>
<keyword evidence="7" id="KW-1185">Reference proteome</keyword>
<keyword evidence="1" id="KW-0812">Transmembrane</keyword>
<feature type="domain" description="GGDEF" evidence="3">
    <location>
        <begin position="359"/>
        <end position="491"/>
    </location>
</feature>
<keyword evidence="1" id="KW-1133">Transmembrane helix</keyword>
<reference evidence="4 7" key="2">
    <citation type="submission" date="2020-08" db="EMBL/GenBank/DDBJ databases">
        <title>Genomic Encyclopedia of Type Strains, Phase IV (KMG-IV): sequencing the most valuable type-strain genomes for metagenomic binning, comparative biology and taxonomic classification.</title>
        <authorList>
            <person name="Goeker M."/>
        </authorList>
    </citation>
    <scope>NUCLEOTIDE SEQUENCE [LARGE SCALE GENOMIC DNA]</scope>
    <source>
        <strain evidence="4 7">DSM 12027</strain>
    </source>
</reference>
<dbReference type="EMBL" id="VDMO01000040">
    <property type="protein sequence ID" value="TNM64397.1"/>
    <property type="molecule type" value="Genomic_DNA"/>
</dbReference>
<dbReference type="Proteomes" id="UP000313988">
    <property type="component" value="Unassembled WGS sequence"/>
</dbReference>
<dbReference type="RefSeq" id="WP_139404890.1">
    <property type="nucleotide sequence ID" value="NZ_JACHEW010000040.1"/>
</dbReference>
<dbReference type="Proteomes" id="UP000629870">
    <property type="component" value="Unassembled WGS sequence"/>
</dbReference>
<sequence length="758" mass="82327">MAARSSTHLFALLIAYVIGYALWLLLGASAGAWSSQLANLLLIPPFLLATRVVWTVARLPQVTAARAWRWLGHGLLAWALGGLMYSGYELLGLSPFPSLADLGYLAALPCFAAGLMALRRERRGTLQTLSFLIDVSLATLILGALGWQIFFRATLADTAQPILALWISLAYPVLYLLLCAATVTLALWRPLDLQRRVVSLLAAGLLCFLGTDVLYFQAVARGTYVGGTWLDLGWPLAALLIAWAAYRSGEAATRPQPSWPQLPGEWWKRLLPHYAVLAAFLVYLGLQLGIPLDRPQQVLLWLIMGLFALRQLLVLTDNQRLQRQLTHRAEHDPLTGVRNRSDLEDNLQQQIDQARRWNSVVAVMFMDLDRMKEINDTFGHVVGDLLLQKLATRLSDALPADAVLFRFGGDEFVVVLPGHDAPAAARVAQTLLDAAGKAFQIGPETLHVSASLGVALAPGDATHATAAIEHADGAMYHAKQAGRGTWRFANERLNGLHMPQAQLEVQLRGALERGEFAMHFQPLIELSSGRVRSFEALMRWTSPVLGPVSPADFIAVAETREMMGGLGQWALRESIRQMCAWQAALPGVSVAVNVSATQFAHEHFVAETRAALAEYGGAPGLLTLEVTESAVLVDAAQARQKLLDLRALGVRVALDDFGTGYSSLGQLRSLPVDVLKIDRVFIQDSHTDAAFIQAMISMGHSLGLEVVAEGIEDAATVARLQALHCDLGQGFYFARPQSAGQAVAAMTLNGPPSSLQLS</sequence>
<feature type="transmembrane region" description="Helical" evidence="1">
    <location>
        <begin position="9"/>
        <end position="31"/>
    </location>
</feature>
<dbReference type="CDD" id="cd01948">
    <property type="entry name" value="EAL"/>
    <property type="match status" value="1"/>
</dbReference>
<reference evidence="5 6" key="1">
    <citation type="submission" date="2019-06" db="EMBL/GenBank/DDBJ databases">
        <title>Genome sequence of Deinococcus radiopugnans ATCC 19172.</title>
        <authorList>
            <person name="Maclea K.S."/>
            <person name="Maynard C.R."/>
        </authorList>
    </citation>
    <scope>NUCLEOTIDE SEQUENCE [LARGE SCALE GENOMIC DNA]</scope>
    <source>
        <strain evidence="5 6">ATCC 19172</strain>
    </source>
</reference>
<dbReference type="PANTHER" id="PTHR44757">
    <property type="entry name" value="DIGUANYLATE CYCLASE DGCP"/>
    <property type="match status" value="1"/>
</dbReference>
<evidence type="ECO:0000256" key="1">
    <source>
        <dbReference type="SAM" id="Phobius"/>
    </source>
</evidence>
<gene>
    <name evidence="5" type="ORF">FHR04_19680</name>
    <name evidence="4" type="ORF">HNQ04_004004</name>
</gene>
<organism evidence="5 6">
    <name type="scientific">Deinococcus radiopugnans ATCC 19172</name>
    <dbReference type="NCBI Taxonomy" id="585398"/>
    <lineage>
        <taxon>Bacteria</taxon>
        <taxon>Thermotogati</taxon>
        <taxon>Deinococcota</taxon>
        <taxon>Deinococci</taxon>
        <taxon>Deinococcales</taxon>
        <taxon>Deinococcaceae</taxon>
        <taxon>Deinococcus</taxon>
    </lineage>
</organism>
<dbReference type="SUPFAM" id="SSF55073">
    <property type="entry name" value="Nucleotide cyclase"/>
    <property type="match status" value="1"/>
</dbReference>
<dbReference type="EMBL" id="JACHEW010000040">
    <property type="protein sequence ID" value="MBB6018723.1"/>
    <property type="molecule type" value="Genomic_DNA"/>
</dbReference>
<name>A0A5C4XM70_9DEIO</name>
<evidence type="ECO:0000313" key="6">
    <source>
        <dbReference type="Proteomes" id="UP000313988"/>
    </source>
</evidence>
<dbReference type="InterPro" id="IPR035919">
    <property type="entry name" value="EAL_sf"/>
</dbReference>
<dbReference type="SMART" id="SM00267">
    <property type="entry name" value="GGDEF"/>
    <property type="match status" value="1"/>
</dbReference>
<feature type="transmembrane region" description="Helical" evidence="1">
    <location>
        <begin position="163"/>
        <end position="188"/>
    </location>
</feature>
<feature type="transmembrane region" description="Helical" evidence="1">
    <location>
        <begin position="68"/>
        <end position="87"/>
    </location>
</feature>
<dbReference type="Pfam" id="PF00990">
    <property type="entry name" value="GGDEF"/>
    <property type="match status" value="1"/>
</dbReference>
<dbReference type="AlphaFoldDB" id="A0A5C4XM70"/>
<feature type="transmembrane region" description="Helical" evidence="1">
    <location>
        <begin position="270"/>
        <end position="292"/>
    </location>
</feature>
<dbReference type="OrthoDB" id="23692at2"/>
<evidence type="ECO:0000259" key="2">
    <source>
        <dbReference type="PROSITE" id="PS50883"/>
    </source>
</evidence>
<dbReference type="InterPro" id="IPR001633">
    <property type="entry name" value="EAL_dom"/>
</dbReference>
<evidence type="ECO:0000313" key="4">
    <source>
        <dbReference type="EMBL" id="MBB6018723.1"/>
    </source>
</evidence>
<proteinExistence type="predicted"/>
<dbReference type="Gene3D" id="3.20.20.450">
    <property type="entry name" value="EAL domain"/>
    <property type="match status" value="1"/>
</dbReference>
<feature type="transmembrane region" description="Helical" evidence="1">
    <location>
        <begin position="130"/>
        <end position="151"/>
    </location>
</feature>
<keyword evidence="1" id="KW-0472">Membrane</keyword>